<reference evidence="2" key="2">
    <citation type="submission" date="2017-06" db="EMBL/GenBank/DDBJ databases">
        <title>WGS assembly of Brachypodium distachyon.</title>
        <authorList>
            <consortium name="The International Brachypodium Initiative"/>
            <person name="Lucas S."/>
            <person name="Harmon-Smith M."/>
            <person name="Lail K."/>
            <person name="Tice H."/>
            <person name="Grimwood J."/>
            <person name="Bruce D."/>
            <person name="Barry K."/>
            <person name="Shu S."/>
            <person name="Lindquist E."/>
            <person name="Wang M."/>
            <person name="Pitluck S."/>
            <person name="Vogel J.P."/>
            <person name="Garvin D.F."/>
            <person name="Mockler T.C."/>
            <person name="Schmutz J."/>
            <person name="Rokhsar D."/>
            <person name="Bevan M.W."/>
        </authorList>
    </citation>
    <scope>NUCLEOTIDE SEQUENCE</scope>
    <source>
        <strain evidence="2">Bd21</strain>
    </source>
</reference>
<dbReference type="EMBL" id="CM000880">
    <property type="protein sequence ID" value="PNT74605.1"/>
    <property type="molecule type" value="Genomic_DNA"/>
</dbReference>
<accession>A0A2K2DK02</accession>
<dbReference type="Pfam" id="PF00161">
    <property type="entry name" value="RIP"/>
    <property type="match status" value="1"/>
</dbReference>
<organism evidence="2">
    <name type="scientific">Brachypodium distachyon</name>
    <name type="common">Purple false brome</name>
    <name type="synonym">Trachynia distachya</name>
    <dbReference type="NCBI Taxonomy" id="15368"/>
    <lineage>
        <taxon>Eukaryota</taxon>
        <taxon>Viridiplantae</taxon>
        <taxon>Streptophyta</taxon>
        <taxon>Embryophyta</taxon>
        <taxon>Tracheophyta</taxon>
        <taxon>Spermatophyta</taxon>
        <taxon>Magnoliopsida</taxon>
        <taxon>Liliopsida</taxon>
        <taxon>Poales</taxon>
        <taxon>Poaceae</taxon>
        <taxon>BOP clade</taxon>
        <taxon>Pooideae</taxon>
        <taxon>Stipodae</taxon>
        <taxon>Brachypodieae</taxon>
        <taxon>Brachypodium</taxon>
    </lineage>
</organism>
<sequence>MPVAPLRAKKSSQVEIRARKQKDVITYWCRWMVDGKRENRKKKQKMKDATVFELDLGNLRGGYEVLLSEILETIKSEVDQMCARQPAFQRLPKRIFHKLYTPPEGVFLVRLVLNDEVITLLFRWSNLYFLGFHSKNIWYLLKDCESWEVPPRSQLFYDDIKSLGKSGNYHDIGGFNIMIGEGQFIHCFRPFAGVAEALRTGGGLKALISAPLSFPALVISEPLRFLPYREWIKT</sequence>
<dbReference type="InterPro" id="IPR016138">
    <property type="entry name" value="Ribosome_inactivat_prot_sub1"/>
</dbReference>
<evidence type="ECO:0000256" key="1">
    <source>
        <dbReference type="RuleBase" id="RU004915"/>
    </source>
</evidence>
<gene>
    <name evidence="3" type="primary">LOC112269781</name>
    <name evidence="2" type="ORF">BRADI_1g18695v3</name>
</gene>
<dbReference type="GO" id="GO:0017148">
    <property type="term" value="P:negative regulation of translation"/>
    <property type="evidence" value="ECO:0007669"/>
    <property type="project" value="UniProtKB-KW"/>
</dbReference>
<keyword evidence="1" id="KW-0611">Plant defense</keyword>
<dbReference type="Gene3D" id="3.40.420.10">
    <property type="entry name" value="Ricin (A subunit), domain 1"/>
    <property type="match status" value="1"/>
</dbReference>
<dbReference type="InterPro" id="IPR036041">
    <property type="entry name" value="Ribosome-inact_prot_sf"/>
</dbReference>
<dbReference type="GO" id="GO:0030598">
    <property type="term" value="F:rRNA N-glycosylase activity"/>
    <property type="evidence" value="ECO:0007669"/>
    <property type="project" value="UniProtKB-EC"/>
</dbReference>
<keyword evidence="1" id="KW-0800">Toxin</keyword>
<dbReference type="Proteomes" id="UP000008810">
    <property type="component" value="Chromosome 1"/>
</dbReference>
<dbReference type="EC" id="3.2.2.22" evidence="1"/>
<dbReference type="PANTHER" id="PTHR33453:SF43">
    <property type="entry name" value="RRNA N-GLYCOSYLASE"/>
    <property type="match status" value="1"/>
</dbReference>
<dbReference type="EnsemblPlants" id="PNT74605">
    <property type="protein sequence ID" value="PNT74605"/>
    <property type="gene ID" value="BRADI_1g18695v3"/>
</dbReference>
<evidence type="ECO:0000313" key="2">
    <source>
        <dbReference type="EMBL" id="PNT74605.1"/>
    </source>
</evidence>
<keyword evidence="1" id="KW-0652">Protein synthesis inhibitor</keyword>
<keyword evidence="1" id="KW-0378">Hydrolase</keyword>
<comment type="similarity">
    <text evidence="1">Belongs to the ribosome-inactivating protein family.</text>
</comment>
<comment type="catalytic activity">
    <reaction evidence="1">
        <text>Endohydrolysis of the N-glycosidic bond at one specific adenosine on the 28S rRNA.</text>
        <dbReference type="EC" id="3.2.2.22"/>
    </reaction>
</comment>
<evidence type="ECO:0000313" key="3">
    <source>
        <dbReference type="EnsemblPlants" id="PNT74605"/>
    </source>
</evidence>
<proteinExistence type="inferred from homology"/>
<reference evidence="2 3" key="1">
    <citation type="journal article" date="2010" name="Nature">
        <title>Genome sequencing and analysis of the model grass Brachypodium distachyon.</title>
        <authorList>
            <consortium name="International Brachypodium Initiative"/>
        </authorList>
    </citation>
    <scope>NUCLEOTIDE SEQUENCE [LARGE SCALE GENOMIC DNA]</scope>
    <source>
        <strain evidence="2">Bd21</strain>
        <strain evidence="3">cv. Bd21</strain>
    </source>
</reference>
<dbReference type="GO" id="GO:0090729">
    <property type="term" value="F:toxin activity"/>
    <property type="evidence" value="ECO:0007669"/>
    <property type="project" value="UniProtKB-KW"/>
</dbReference>
<dbReference type="PANTHER" id="PTHR33453">
    <property type="match status" value="1"/>
</dbReference>
<reference evidence="3" key="3">
    <citation type="submission" date="2018-08" db="UniProtKB">
        <authorList>
            <consortium name="EnsemblPlants"/>
        </authorList>
    </citation>
    <scope>IDENTIFICATION</scope>
    <source>
        <strain evidence="3">cv. Bd21</strain>
    </source>
</reference>
<dbReference type="GO" id="GO:0006952">
    <property type="term" value="P:defense response"/>
    <property type="evidence" value="ECO:0007669"/>
    <property type="project" value="UniProtKB-KW"/>
</dbReference>
<evidence type="ECO:0000313" key="4">
    <source>
        <dbReference type="Proteomes" id="UP000008810"/>
    </source>
</evidence>
<name>A0A2K2DK02_BRADI</name>
<dbReference type="OrthoDB" id="669569at2759"/>
<dbReference type="SUPFAM" id="SSF56371">
    <property type="entry name" value="Ribosome inactivating proteins (RIP)"/>
    <property type="match status" value="1"/>
</dbReference>
<dbReference type="Gramene" id="PNT74605">
    <property type="protein sequence ID" value="PNT74605"/>
    <property type="gene ID" value="BRADI_1g18695v3"/>
</dbReference>
<protein>
    <recommendedName>
        <fullName evidence="1">rRNA N-glycosylase</fullName>
        <ecNumber evidence="1">3.2.2.22</ecNumber>
    </recommendedName>
</protein>
<dbReference type="InterPro" id="IPR001574">
    <property type="entry name" value="Ribosome_inactivat_prot"/>
</dbReference>
<dbReference type="AlphaFoldDB" id="A0A2K2DK02"/>
<keyword evidence="4" id="KW-1185">Reference proteome</keyword>